<evidence type="ECO:0000313" key="2">
    <source>
        <dbReference type="Proteomes" id="UP000017800"/>
    </source>
</evidence>
<reference evidence="1 2" key="1">
    <citation type="submission" date="2013-11" db="EMBL/GenBank/DDBJ databases">
        <title>Whole genome shotgun sequence of Vibrio halioticoli NBRC 102217.</title>
        <authorList>
            <person name="Isaki S."/>
            <person name="Kimura A."/>
            <person name="Ohji S."/>
            <person name="Hosoyama A."/>
            <person name="Fujita N."/>
            <person name="Hashimoto M."/>
            <person name="Hosoyama Y."/>
            <person name="Yamazoe A."/>
        </authorList>
    </citation>
    <scope>NUCLEOTIDE SEQUENCE [LARGE SCALE GENOMIC DNA]</scope>
    <source>
        <strain evidence="1 2">NBRC 102217</strain>
    </source>
</reference>
<accession>V5FE78</accession>
<dbReference type="Proteomes" id="UP000017800">
    <property type="component" value="Unassembled WGS sequence"/>
</dbReference>
<name>V5FE78_9VIBR</name>
<dbReference type="EMBL" id="BAUJ01000030">
    <property type="protein sequence ID" value="GAD89958.1"/>
    <property type="molecule type" value="Genomic_DNA"/>
</dbReference>
<dbReference type="RefSeq" id="WP_023404312.1">
    <property type="nucleotide sequence ID" value="NZ_BAUJ01000030.1"/>
</dbReference>
<organism evidence="1 2">
    <name type="scientific">Vibrio halioticoli NBRC 102217</name>
    <dbReference type="NCBI Taxonomy" id="1219072"/>
    <lineage>
        <taxon>Bacteria</taxon>
        <taxon>Pseudomonadati</taxon>
        <taxon>Pseudomonadota</taxon>
        <taxon>Gammaproteobacteria</taxon>
        <taxon>Vibrionales</taxon>
        <taxon>Vibrionaceae</taxon>
        <taxon>Vibrio</taxon>
    </lineage>
</organism>
<dbReference type="AlphaFoldDB" id="V5FE78"/>
<evidence type="ECO:0008006" key="3">
    <source>
        <dbReference type="Google" id="ProtNLM"/>
    </source>
</evidence>
<sequence>MDADQYKHLSKPTKKLESLKAYKDGLFNLRFSGYSYDSLSKWLKNNGLEVSEHTVRRFFSKFASDYESYKTEGIR</sequence>
<protein>
    <recommendedName>
        <fullName evidence="3">Transposase</fullName>
    </recommendedName>
</protein>
<comment type="caution">
    <text evidence="1">The sequence shown here is derived from an EMBL/GenBank/DDBJ whole genome shotgun (WGS) entry which is preliminary data.</text>
</comment>
<keyword evidence="2" id="KW-1185">Reference proteome</keyword>
<evidence type="ECO:0000313" key="1">
    <source>
        <dbReference type="EMBL" id="GAD89958.1"/>
    </source>
</evidence>
<proteinExistence type="predicted"/>
<gene>
    <name evidence="1" type="ORF">VHA01S_030_00330</name>
</gene>